<dbReference type="eggNOG" id="ENOG503423E">
    <property type="taxonomic scope" value="Bacteria"/>
</dbReference>
<sequence length="90" mass="10097">MEYPITNQNEYTTWVKVQLALQGKTQKDLAAQLGVPATRISEAIHAKPGGKKYIIPLIQTLGGDPYYFEEFLKKVLRKPVSFPARACTTD</sequence>
<dbReference type="SUPFAM" id="SSF47413">
    <property type="entry name" value="lambda repressor-like DNA-binding domains"/>
    <property type="match status" value="1"/>
</dbReference>
<dbReference type="HOGENOM" id="CLU_188229_0_0_9"/>
<evidence type="ECO:0008006" key="3">
    <source>
        <dbReference type="Google" id="ProtNLM"/>
    </source>
</evidence>
<comment type="caution">
    <text evidence="1">The sequence shown here is derived from an EMBL/GenBank/DDBJ whole genome shotgun (WGS) entry which is preliminary data.</text>
</comment>
<dbReference type="EMBL" id="ACEC01000034">
    <property type="protein sequence ID" value="EEG31461.1"/>
    <property type="molecule type" value="Genomic_DNA"/>
</dbReference>
<dbReference type="AlphaFoldDB" id="C0EAP4"/>
<organism evidence="1 2">
    <name type="scientific">[Clostridium] methylpentosum DSM 5476</name>
    <dbReference type="NCBI Taxonomy" id="537013"/>
    <lineage>
        <taxon>Bacteria</taxon>
        <taxon>Bacillati</taxon>
        <taxon>Bacillota</taxon>
        <taxon>Clostridia</taxon>
        <taxon>Eubacteriales</taxon>
        <taxon>Oscillospiraceae</taxon>
        <taxon>Oscillospiraceae incertae sedis</taxon>
    </lineage>
</organism>
<name>C0EAP4_9FIRM</name>
<reference evidence="1 2" key="1">
    <citation type="submission" date="2009-01" db="EMBL/GenBank/DDBJ databases">
        <authorList>
            <person name="Fulton L."/>
            <person name="Clifton S."/>
            <person name="Fulton B."/>
            <person name="Xu J."/>
            <person name="Minx P."/>
            <person name="Pepin K.H."/>
            <person name="Johnson M."/>
            <person name="Bhonagiri V."/>
            <person name="Nash W.E."/>
            <person name="Mardis E.R."/>
            <person name="Wilson R.K."/>
        </authorList>
    </citation>
    <scope>NUCLEOTIDE SEQUENCE [LARGE SCALE GENOMIC DNA]</scope>
    <source>
        <strain evidence="1 2">DSM 5476</strain>
    </source>
</reference>
<proteinExistence type="predicted"/>
<reference evidence="1 2" key="2">
    <citation type="submission" date="2009-02" db="EMBL/GenBank/DDBJ databases">
        <title>Draft genome sequence of Clostridium methylpentosum (DSM 5476).</title>
        <authorList>
            <person name="Sudarsanam P."/>
            <person name="Ley R."/>
            <person name="Guruge J."/>
            <person name="Turnbaugh P.J."/>
            <person name="Mahowald M."/>
            <person name="Liep D."/>
            <person name="Gordon J."/>
        </authorList>
    </citation>
    <scope>NUCLEOTIDE SEQUENCE [LARGE SCALE GENOMIC DNA]</scope>
    <source>
        <strain evidence="1 2">DSM 5476</strain>
    </source>
</reference>
<accession>C0EAP4</accession>
<evidence type="ECO:0000313" key="2">
    <source>
        <dbReference type="Proteomes" id="UP000003340"/>
    </source>
</evidence>
<dbReference type="InterPro" id="IPR010982">
    <property type="entry name" value="Lambda_DNA-bd_dom_sf"/>
</dbReference>
<gene>
    <name evidence="1" type="ORF">CLOSTMETH_00907</name>
</gene>
<evidence type="ECO:0000313" key="1">
    <source>
        <dbReference type="EMBL" id="EEG31461.1"/>
    </source>
</evidence>
<dbReference type="Proteomes" id="UP000003340">
    <property type="component" value="Unassembled WGS sequence"/>
</dbReference>
<protein>
    <recommendedName>
        <fullName evidence="3">HTH cro/C1-type domain-containing protein</fullName>
    </recommendedName>
</protein>
<dbReference type="STRING" id="537013.CLOSTMETH_00907"/>
<dbReference type="GO" id="GO:0003677">
    <property type="term" value="F:DNA binding"/>
    <property type="evidence" value="ECO:0007669"/>
    <property type="project" value="InterPro"/>
</dbReference>
<keyword evidence="2" id="KW-1185">Reference proteome</keyword>